<dbReference type="EMBL" id="BJCI01000053">
    <property type="protein sequence ID" value="GCL51386.1"/>
    <property type="molecule type" value="Genomic_DNA"/>
</dbReference>
<evidence type="ECO:0000313" key="2">
    <source>
        <dbReference type="Proteomes" id="UP000435041"/>
    </source>
</evidence>
<protein>
    <submittedName>
        <fullName evidence="1">Uncharacterized protein</fullName>
    </submittedName>
</protein>
<organism evidence="1 2">
    <name type="scientific">Microcystis aeruginosa NIES-3804</name>
    <dbReference type="NCBI Taxonomy" id="2517783"/>
    <lineage>
        <taxon>Bacteria</taxon>
        <taxon>Bacillati</taxon>
        <taxon>Cyanobacteriota</taxon>
        <taxon>Cyanophyceae</taxon>
        <taxon>Oscillatoriophycideae</taxon>
        <taxon>Chroococcales</taxon>
        <taxon>Microcystaceae</taxon>
        <taxon>Microcystis</taxon>
    </lineage>
</organism>
<proteinExistence type="predicted"/>
<reference evidence="1 2" key="1">
    <citation type="submission" date="2019-02" db="EMBL/GenBank/DDBJ databases">
        <title>Draft genome sequence of Arthrospira platensis NIES-3804.</title>
        <authorList>
            <person name="Yamaguchi H."/>
            <person name="Suzuki S."/>
            <person name="Kawachi M."/>
        </authorList>
    </citation>
    <scope>NUCLEOTIDE SEQUENCE [LARGE SCALE GENOMIC DNA]</scope>
    <source>
        <strain evidence="1 2">NIES-3804</strain>
    </source>
</reference>
<name>A0A6H9H0A5_MICAE</name>
<evidence type="ECO:0000313" key="1">
    <source>
        <dbReference type="EMBL" id="GCL51386.1"/>
    </source>
</evidence>
<dbReference type="AlphaFoldDB" id="A0A6H9H0A5"/>
<dbReference type="Proteomes" id="UP000435041">
    <property type="component" value="Unassembled WGS sequence"/>
</dbReference>
<comment type="caution">
    <text evidence="1">The sequence shown here is derived from an EMBL/GenBank/DDBJ whole genome shotgun (WGS) entry which is preliminary data.</text>
</comment>
<sequence length="73" mass="8168">MLDIKEVYHYSKNVMLPNDKVNLKKTLALLLILAGVSVPLYAGRLPEAIHPMTIANLYVHVGLKLMHSEKKGD</sequence>
<gene>
    <name evidence="1" type="ORF">NIES3804_29650</name>
</gene>
<accession>A0A6H9H0A5</accession>